<gene>
    <name evidence="1" type="ORF">IWW38_002919</name>
</gene>
<evidence type="ECO:0000313" key="1">
    <source>
        <dbReference type="EMBL" id="KAJ2893275.1"/>
    </source>
</evidence>
<evidence type="ECO:0000313" key="2">
    <source>
        <dbReference type="Proteomes" id="UP001139981"/>
    </source>
</evidence>
<protein>
    <submittedName>
        <fullName evidence="1">Uncharacterized protein</fullName>
    </submittedName>
</protein>
<keyword evidence="2" id="KW-1185">Reference proteome</keyword>
<reference evidence="1" key="1">
    <citation type="submission" date="2022-07" db="EMBL/GenBank/DDBJ databases">
        <title>Phylogenomic reconstructions and comparative analyses of Kickxellomycotina fungi.</title>
        <authorList>
            <person name="Reynolds N.K."/>
            <person name="Stajich J.E."/>
            <person name="Barry K."/>
            <person name="Grigoriev I.V."/>
            <person name="Crous P."/>
            <person name="Smith M.E."/>
        </authorList>
    </citation>
    <scope>NUCLEOTIDE SEQUENCE</scope>
    <source>
        <strain evidence="1">CBS 190363</strain>
    </source>
</reference>
<dbReference type="Proteomes" id="UP001139981">
    <property type="component" value="Unassembled WGS sequence"/>
</dbReference>
<comment type="caution">
    <text evidence="1">The sequence shown here is derived from an EMBL/GenBank/DDBJ whole genome shotgun (WGS) entry which is preliminary data.</text>
</comment>
<name>A0ACC1M3X0_9FUNG</name>
<sequence length="146" mass="16236">MPKSPPTNPLAVKCPTDRCQCTVFQPGTATLVQRTPREKLPELGKDIAKDNREMPDVIKNMLATHSKDTLKNKTEGMFFWLVDDVMAFDNVGVSHTKNGIKYLSCADCDLAPIGYYDIEAATAASGSKKHEYLIAVDRVAYKQQQK</sequence>
<proteinExistence type="predicted"/>
<accession>A0ACC1M3X0</accession>
<dbReference type="EMBL" id="JANBVB010000571">
    <property type="protein sequence ID" value="KAJ2893275.1"/>
    <property type="molecule type" value="Genomic_DNA"/>
</dbReference>
<organism evidence="1 2">
    <name type="scientific">Coemansia aciculifera</name>
    <dbReference type="NCBI Taxonomy" id="417176"/>
    <lineage>
        <taxon>Eukaryota</taxon>
        <taxon>Fungi</taxon>
        <taxon>Fungi incertae sedis</taxon>
        <taxon>Zoopagomycota</taxon>
        <taxon>Kickxellomycotina</taxon>
        <taxon>Kickxellomycetes</taxon>
        <taxon>Kickxellales</taxon>
        <taxon>Kickxellaceae</taxon>
        <taxon>Coemansia</taxon>
    </lineage>
</organism>